<dbReference type="RefSeq" id="WP_183405558.1">
    <property type="nucleotide sequence ID" value="NZ_JACHGG010000015.1"/>
</dbReference>
<dbReference type="NCBIfam" id="TIGR04183">
    <property type="entry name" value="Por_Secre_tail"/>
    <property type="match status" value="1"/>
</dbReference>
<name>A0A7W9T632_9BACT</name>
<reference evidence="4 5" key="1">
    <citation type="submission" date="2020-08" db="EMBL/GenBank/DDBJ databases">
        <title>Genomic Encyclopedia of Type Strains, Phase IV (KMG-IV): sequencing the most valuable type-strain genomes for metagenomic binning, comparative biology and taxonomic classification.</title>
        <authorList>
            <person name="Goeker M."/>
        </authorList>
    </citation>
    <scope>NUCLEOTIDE SEQUENCE [LARGE SCALE GENOMIC DNA]</scope>
    <source>
        <strain evidence="4 5">DSM 26718</strain>
    </source>
</reference>
<feature type="domain" description="Secretion system C-terminal sorting" evidence="3">
    <location>
        <begin position="1026"/>
        <end position="1090"/>
    </location>
</feature>
<dbReference type="InterPro" id="IPR029058">
    <property type="entry name" value="AB_hydrolase_fold"/>
</dbReference>
<dbReference type="Proteomes" id="UP000532746">
    <property type="component" value="Unassembled WGS sequence"/>
</dbReference>
<evidence type="ECO:0000313" key="5">
    <source>
        <dbReference type="Proteomes" id="UP000532746"/>
    </source>
</evidence>
<dbReference type="InterPro" id="IPR026444">
    <property type="entry name" value="Secre_tail"/>
</dbReference>
<dbReference type="Pfam" id="PF18962">
    <property type="entry name" value="Por_Secre_tail"/>
    <property type="match status" value="1"/>
</dbReference>
<evidence type="ECO:0000259" key="3">
    <source>
        <dbReference type="Pfam" id="PF18962"/>
    </source>
</evidence>
<comment type="caution">
    <text evidence="4">The sequence shown here is derived from an EMBL/GenBank/DDBJ whole genome shotgun (WGS) entry which is preliminary data.</text>
</comment>
<feature type="region of interest" description="Disordered" evidence="1">
    <location>
        <begin position="606"/>
        <end position="626"/>
    </location>
</feature>
<evidence type="ECO:0000313" key="4">
    <source>
        <dbReference type="EMBL" id="MBB6061488.1"/>
    </source>
</evidence>
<gene>
    <name evidence="4" type="ORF">HNQ93_004369</name>
</gene>
<sequence>MIKKFLLLWLLATTTLGWAQQPSRPLPVFDAGDLAAETAAALSTLESARIATGVLLDRAVMVSDPHLYTGGFDSPVTTYAAWQQQYWQFYQSALDRSGLLTPEQLEANIQTRLQRGELPLLVLDYSYNELLPDAAAQGLIRIDSVNERVYDGPDRSRSPYTTGRVFAIAVPGYVHRSQTTSLYVGTEFYFGNAASPSSLYVNLGDNLGFRNVTMGSTVPLSSTSATQSSASASAAPNITVYNALEAAGANAVLRQGRPSVPPDMALSISATRTWPGSSPASAIAWVKWGRGNSSGKFRKPLVFVEGIDFPRYSGDPDDLALNYLVAYPPTSPGITNIPLNHPQFGVGYRQGEAGWNEMIEFNEEYPSLEKLPALRQALQEPANPQEQGYDIIYLDYTDGADVIQNNAMTLVDLLTHISNNRVPDGEETIVLGASMGGQVARFALAWMEQQNLCHNTKLYISFDSPHRGGNIVLGVQHMLDRLSGVSPFGGRFRDKREMLKRPASQQMLIYHYDADATTLRNGWQNWQNSPGSFPSHMRKVAVSNGDVTGRTLPNYHPGMMILRTTGIAPPGWGRNEAFALPGRSFKGDNNTVFAYRRPYGIRWHTKQVNPGTTPYDTSPGGTRTTAKTFNNENWLTRQYFDTGASIDTFIPLISALGITDAGSIGAANVNYNVQANIPESDRPNPSKYPFDAYFAPGTSEPHVQITNGQASSQGKPSYYSNNGAWVQNEMLESSHRLPTTLTSGYNYGSLFRRLLPSVTIAAGGILSINQTGLPVSGGTSATRVPPTDASFDLYTSACGSVVTVQQDGRFVVGNADGQRSATVRFGRGSLLDLRNRGLVTVHTGSVLRIQDGATLVVRNGSTLQNNGQIVIESGAFICIERGGSIQGQQPTYQSGVNSGANPTLGLGSLDCQAAPTPTCSPAWITLQKSTTAEVCIGSVVDISAISNNGAQVTAWRVDNGSLLSESPTGAMVQVGSYPGTTTIYADYTAAPGCPGSGTATTYINVVNQLYGQSCDQMRMANTPAAVYPNPADTYVDVRNPFTNDKPYHVELYNDRGRLLLSQTGRESVIHLETKVFPAGLYHIQVRQGKTMHRFNIAIQH</sequence>
<keyword evidence="2" id="KW-0732">Signal</keyword>
<dbReference type="Gene3D" id="3.40.50.1820">
    <property type="entry name" value="alpha/beta hydrolase"/>
    <property type="match status" value="1"/>
</dbReference>
<proteinExistence type="predicted"/>
<evidence type="ECO:0000256" key="2">
    <source>
        <dbReference type="SAM" id="SignalP"/>
    </source>
</evidence>
<dbReference type="SUPFAM" id="SSF53474">
    <property type="entry name" value="alpha/beta-Hydrolases"/>
    <property type="match status" value="1"/>
</dbReference>
<feature type="signal peptide" evidence="2">
    <location>
        <begin position="1"/>
        <end position="19"/>
    </location>
</feature>
<dbReference type="EMBL" id="JACHGG010000015">
    <property type="protein sequence ID" value="MBB6061488.1"/>
    <property type="molecule type" value="Genomic_DNA"/>
</dbReference>
<dbReference type="AlphaFoldDB" id="A0A7W9T632"/>
<organism evidence="4 5">
    <name type="scientific">Hymenobacter luteus</name>
    <dbReference type="NCBI Taxonomy" id="1411122"/>
    <lineage>
        <taxon>Bacteria</taxon>
        <taxon>Pseudomonadati</taxon>
        <taxon>Bacteroidota</taxon>
        <taxon>Cytophagia</taxon>
        <taxon>Cytophagales</taxon>
        <taxon>Hymenobacteraceae</taxon>
        <taxon>Hymenobacter</taxon>
    </lineage>
</organism>
<keyword evidence="5" id="KW-1185">Reference proteome</keyword>
<evidence type="ECO:0000256" key="1">
    <source>
        <dbReference type="SAM" id="MobiDB-lite"/>
    </source>
</evidence>
<accession>A0A7W9T632</accession>
<feature type="chain" id="PRO_5031264193" description="Secretion system C-terminal sorting domain-containing protein" evidence="2">
    <location>
        <begin position="20"/>
        <end position="1100"/>
    </location>
</feature>
<protein>
    <recommendedName>
        <fullName evidence="3">Secretion system C-terminal sorting domain-containing protein</fullName>
    </recommendedName>
</protein>